<evidence type="ECO:0000256" key="2">
    <source>
        <dbReference type="SAM" id="Phobius"/>
    </source>
</evidence>
<keyword evidence="4" id="KW-1185">Reference proteome</keyword>
<feature type="transmembrane region" description="Helical" evidence="2">
    <location>
        <begin position="174"/>
        <end position="192"/>
    </location>
</feature>
<feature type="transmembrane region" description="Helical" evidence="2">
    <location>
        <begin position="141"/>
        <end position="162"/>
    </location>
</feature>
<dbReference type="InterPro" id="IPR046740">
    <property type="entry name" value="DUF6790"/>
</dbReference>
<evidence type="ECO:0000256" key="1">
    <source>
        <dbReference type="SAM" id="MobiDB-lite"/>
    </source>
</evidence>
<comment type="caution">
    <text evidence="3">The sequence shown here is derived from an EMBL/GenBank/DDBJ whole genome shotgun (WGS) entry which is preliminary data.</text>
</comment>
<feature type="transmembrane region" description="Helical" evidence="2">
    <location>
        <begin position="74"/>
        <end position="96"/>
    </location>
</feature>
<sequence length="193" mass="19969">MPDAEPIAEPSPRPAADPPPTAELPVVPTGRSGPPPLVLRLLGMTTYLGLAGFVVSEIVQVATSGWSGFAAASLLNALVWLAGVNSLVIGCGHLLFPDPIAESIGWPAGNPFQWEVGLAGVLIGVLGILAGSGFDRQFQLAAVLAFAIFYLGAALGHVVQIVRHGNREAGNAGFILWYDVLAPLLVIALYVAS</sequence>
<dbReference type="Proteomes" id="UP001500325">
    <property type="component" value="Unassembled WGS sequence"/>
</dbReference>
<dbReference type="EMBL" id="BAABIC010000011">
    <property type="protein sequence ID" value="GAA4694348.1"/>
    <property type="molecule type" value="Genomic_DNA"/>
</dbReference>
<feature type="region of interest" description="Disordered" evidence="1">
    <location>
        <begin position="1"/>
        <end position="29"/>
    </location>
</feature>
<evidence type="ECO:0000313" key="4">
    <source>
        <dbReference type="Proteomes" id="UP001500325"/>
    </source>
</evidence>
<gene>
    <name evidence="3" type="ORF">GCM10023215_34940</name>
</gene>
<organism evidence="3 4">
    <name type="scientific">Pseudonocardia yuanmonensis</name>
    <dbReference type="NCBI Taxonomy" id="1095914"/>
    <lineage>
        <taxon>Bacteria</taxon>
        <taxon>Bacillati</taxon>
        <taxon>Actinomycetota</taxon>
        <taxon>Actinomycetes</taxon>
        <taxon>Pseudonocardiales</taxon>
        <taxon>Pseudonocardiaceae</taxon>
        <taxon>Pseudonocardia</taxon>
    </lineage>
</organism>
<keyword evidence="2" id="KW-0472">Membrane</keyword>
<name>A0ABP8WUF0_9PSEU</name>
<reference evidence="4" key="1">
    <citation type="journal article" date="2019" name="Int. J. Syst. Evol. Microbiol.">
        <title>The Global Catalogue of Microorganisms (GCM) 10K type strain sequencing project: providing services to taxonomists for standard genome sequencing and annotation.</title>
        <authorList>
            <consortium name="The Broad Institute Genomics Platform"/>
            <consortium name="The Broad Institute Genome Sequencing Center for Infectious Disease"/>
            <person name="Wu L."/>
            <person name="Ma J."/>
        </authorList>
    </citation>
    <scope>NUCLEOTIDE SEQUENCE [LARGE SCALE GENOMIC DNA]</scope>
    <source>
        <strain evidence="4">JCM 18055</strain>
    </source>
</reference>
<dbReference type="Pfam" id="PF20589">
    <property type="entry name" value="DUF6790"/>
    <property type="match status" value="1"/>
</dbReference>
<dbReference type="RefSeq" id="WP_345381625.1">
    <property type="nucleotide sequence ID" value="NZ_BAABIC010000011.1"/>
</dbReference>
<evidence type="ECO:0008006" key="5">
    <source>
        <dbReference type="Google" id="ProtNLM"/>
    </source>
</evidence>
<feature type="transmembrane region" description="Helical" evidence="2">
    <location>
        <begin position="116"/>
        <end position="134"/>
    </location>
</feature>
<keyword evidence="2" id="KW-1133">Transmembrane helix</keyword>
<protein>
    <recommendedName>
        <fullName evidence="5">DUF4345 domain-containing protein</fullName>
    </recommendedName>
</protein>
<keyword evidence="2" id="KW-0812">Transmembrane</keyword>
<accession>A0ABP8WUF0</accession>
<evidence type="ECO:0000313" key="3">
    <source>
        <dbReference type="EMBL" id="GAA4694348.1"/>
    </source>
</evidence>
<feature type="compositionally biased region" description="Pro residues" evidence="1">
    <location>
        <begin position="9"/>
        <end position="22"/>
    </location>
</feature>
<proteinExistence type="predicted"/>
<feature type="transmembrane region" description="Helical" evidence="2">
    <location>
        <begin position="37"/>
        <end position="62"/>
    </location>
</feature>